<reference evidence="3" key="2">
    <citation type="journal article" date="2007" name="PLoS Biol.">
        <title>Survey sequencing and comparative analysis of the elephant shark (Callorhinchus milii) genome.</title>
        <authorList>
            <person name="Venkatesh B."/>
            <person name="Kirkness E.F."/>
            <person name="Loh Y.H."/>
            <person name="Halpern A.L."/>
            <person name="Lee A.P."/>
            <person name="Johnson J."/>
            <person name="Dandona N."/>
            <person name="Viswanathan L.D."/>
            <person name="Tay A."/>
            <person name="Venter J.C."/>
            <person name="Strausberg R.L."/>
            <person name="Brenner S."/>
        </authorList>
    </citation>
    <scope>NUCLEOTIDE SEQUENCE [LARGE SCALE GENOMIC DNA]</scope>
</reference>
<sequence length="130" mass="14033">MNPNIYTGKLSVCLSPSLSACLPARPAMVNAHDVQSLVTAALHQIFSYFMDSRSQAQDKAMPPGVSESNNRITAEQSTCNRSTCSRRGKLDSVRSRTAIPDLPSITTGPPVGKSQGFGTRERVLWLLLVA</sequence>
<organism evidence="2 3">
    <name type="scientific">Callorhinchus milii</name>
    <name type="common">Ghost shark</name>
    <dbReference type="NCBI Taxonomy" id="7868"/>
    <lineage>
        <taxon>Eukaryota</taxon>
        <taxon>Metazoa</taxon>
        <taxon>Chordata</taxon>
        <taxon>Craniata</taxon>
        <taxon>Vertebrata</taxon>
        <taxon>Chondrichthyes</taxon>
        <taxon>Holocephali</taxon>
        <taxon>Chimaeriformes</taxon>
        <taxon>Callorhinchidae</taxon>
        <taxon>Callorhinchus</taxon>
    </lineage>
</organism>
<reference evidence="2" key="5">
    <citation type="submission" date="2025-09" db="UniProtKB">
        <authorList>
            <consortium name="Ensembl"/>
        </authorList>
    </citation>
    <scope>IDENTIFICATION</scope>
</reference>
<name>A0A4W3KKR6_CALMI</name>
<evidence type="ECO:0000313" key="3">
    <source>
        <dbReference type="Proteomes" id="UP000314986"/>
    </source>
</evidence>
<accession>A0A4W3KKR6</accession>
<evidence type="ECO:0000256" key="1">
    <source>
        <dbReference type="SAM" id="MobiDB-lite"/>
    </source>
</evidence>
<reference evidence="2" key="4">
    <citation type="submission" date="2025-08" db="UniProtKB">
        <authorList>
            <consortium name="Ensembl"/>
        </authorList>
    </citation>
    <scope>IDENTIFICATION</scope>
</reference>
<reference evidence="3" key="3">
    <citation type="journal article" date="2014" name="Nature">
        <title>Elephant shark genome provides unique insights into gnathostome evolution.</title>
        <authorList>
            <consortium name="International Elephant Shark Genome Sequencing Consortium"/>
            <person name="Venkatesh B."/>
            <person name="Lee A.P."/>
            <person name="Ravi V."/>
            <person name="Maurya A.K."/>
            <person name="Lian M.M."/>
            <person name="Swann J.B."/>
            <person name="Ohta Y."/>
            <person name="Flajnik M.F."/>
            <person name="Sutoh Y."/>
            <person name="Kasahara M."/>
            <person name="Hoon S."/>
            <person name="Gangu V."/>
            <person name="Roy S.W."/>
            <person name="Irimia M."/>
            <person name="Korzh V."/>
            <person name="Kondrychyn I."/>
            <person name="Lim Z.W."/>
            <person name="Tay B.H."/>
            <person name="Tohari S."/>
            <person name="Kong K.W."/>
            <person name="Ho S."/>
            <person name="Lorente-Galdos B."/>
            <person name="Quilez J."/>
            <person name="Marques-Bonet T."/>
            <person name="Raney B.J."/>
            <person name="Ingham P.W."/>
            <person name="Tay A."/>
            <person name="Hillier L.W."/>
            <person name="Minx P."/>
            <person name="Boehm T."/>
            <person name="Wilson R.K."/>
            <person name="Brenner S."/>
            <person name="Warren W.C."/>
        </authorList>
    </citation>
    <scope>NUCLEOTIDE SEQUENCE [LARGE SCALE GENOMIC DNA]</scope>
</reference>
<feature type="region of interest" description="Disordered" evidence="1">
    <location>
        <begin position="57"/>
        <end position="115"/>
    </location>
</feature>
<reference evidence="3" key="1">
    <citation type="journal article" date="2006" name="Science">
        <title>Ancient noncoding elements conserved in the human genome.</title>
        <authorList>
            <person name="Venkatesh B."/>
            <person name="Kirkness E.F."/>
            <person name="Loh Y.H."/>
            <person name="Halpern A.L."/>
            <person name="Lee A.P."/>
            <person name="Johnson J."/>
            <person name="Dandona N."/>
            <person name="Viswanathan L.D."/>
            <person name="Tay A."/>
            <person name="Venter J.C."/>
            <person name="Strausberg R.L."/>
            <person name="Brenner S."/>
        </authorList>
    </citation>
    <scope>NUCLEOTIDE SEQUENCE [LARGE SCALE GENOMIC DNA]</scope>
</reference>
<dbReference type="AlphaFoldDB" id="A0A4W3KKR6"/>
<protein>
    <submittedName>
        <fullName evidence="2">Uncharacterized protein</fullName>
    </submittedName>
</protein>
<feature type="compositionally biased region" description="Polar residues" evidence="1">
    <location>
        <begin position="66"/>
        <end position="85"/>
    </location>
</feature>
<keyword evidence="3" id="KW-1185">Reference proteome</keyword>
<evidence type="ECO:0000313" key="2">
    <source>
        <dbReference type="Ensembl" id="ENSCMIP00000049100.1"/>
    </source>
</evidence>
<dbReference type="Ensembl" id="ENSCMIT00000049779.1">
    <property type="protein sequence ID" value="ENSCMIP00000049100.1"/>
    <property type="gene ID" value="ENSCMIG00000020019.1"/>
</dbReference>
<proteinExistence type="predicted"/>
<dbReference type="Proteomes" id="UP000314986">
    <property type="component" value="Unassembled WGS sequence"/>
</dbReference>
<dbReference type="InParanoid" id="A0A4W3KKR6"/>